<dbReference type="InterPro" id="IPR000504">
    <property type="entry name" value="RRM_dom"/>
</dbReference>
<dbReference type="PROSITE" id="PS50102">
    <property type="entry name" value="RRM"/>
    <property type="match status" value="5"/>
</dbReference>
<comment type="caution">
    <text evidence="5">The sequence shown here is derived from an EMBL/GenBank/DDBJ whole genome shotgun (WGS) entry which is preliminary data.</text>
</comment>
<dbReference type="InterPro" id="IPR003954">
    <property type="entry name" value="RRM_euk-type"/>
</dbReference>
<dbReference type="EMBL" id="JBGBPQ010000005">
    <property type="protein sequence ID" value="KAL1523754.1"/>
    <property type="molecule type" value="Genomic_DNA"/>
</dbReference>
<dbReference type="InterPro" id="IPR035979">
    <property type="entry name" value="RBD_domain_sf"/>
</dbReference>
<feature type="domain" description="RRM" evidence="4">
    <location>
        <begin position="465"/>
        <end position="542"/>
    </location>
</feature>
<dbReference type="Pfam" id="PF00076">
    <property type="entry name" value="RRM_1"/>
    <property type="match status" value="5"/>
</dbReference>
<dbReference type="Proteomes" id="UP001515480">
    <property type="component" value="Unassembled WGS sequence"/>
</dbReference>
<feature type="region of interest" description="Disordered" evidence="3">
    <location>
        <begin position="16"/>
        <end position="44"/>
    </location>
</feature>
<feature type="domain" description="RRM" evidence="4">
    <location>
        <begin position="247"/>
        <end position="325"/>
    </location>
</feature>
<dbReference type="AlphaFoldDB" id="A0AB34JNY2"/>
<accession>A0AB34JNY2</accession>
<keyword evidence="6" id="KW-1185">Reference proteome</keyword>
<dbReference type="InterPro" id="IPR050502">
    <property type="entry name" value="Euk_RNA-bind_prot"/>
</dbReference>
<feature type="domain" description="RRM" evidence="4">
    <location>
        <begin position="142"/>
        <end position="220"/>
    </location>
</feature>
<gene>
    <name evidence="5" type="ORF">AB1Y20_018680</name>
</gene>
<organism evidence="5 6">
    <name type="scientific">Prymnesium parvum</name>
    <name type="common">Toxic golden alga</name>
    <dbReference type="NCBI Taxonomy" id="97485"/>
    <lineage>
        <taxon>Eukaryota</taxon>
        <taxon>Haptista</taxon>
        <taxon>Haptophyta</taxon>
        <taxon>Prymnesiophyceae</taxon>
        <taxon>Prymnesiales</taxon>
        <taxon>Prymnesiaceae</taxon>
        <taxon>Prymnesium</taxon>
    </lineage>
</organism>
<evidence type="ECO:0000256" key="3">
    <source>
        <dbReference type="SAM" id="MobiDB-lite"/>
    </source>
</evidence>
<evidence type="ECO:0000313" key="6">
    <source>
        <dbReference type="Proteomes" id="UP001515480"/>
    </source>
</evidence>
<dbReference type="GO" id="GO:0003729">
    <property type="term" value="F:mRNA binding"/>
    <property type="evidence" value="ECO:0007669"/>
    <property type="project" value="TreeGrafter"/>
</dbReference>
<evidence type="ECO:0000256" key="1">
    <source>
        <dbReference type="ARBA" id="ARBA00022884"/>
    </source>
</evidence>
<dbReference type="SMART" id="SM00360">
    <property type="entry name" value="RRM"/>
    <property type="match status" value="5"/>
</dbReference>
<dbReference type="SUPFAM" id="SSF54928">
    <property type="entry name" value="RNA-binding domain, RBD"/>
    <property type="match status" value="5"/>
</dbReference>
<feature type="domain" description="RRM" evidence="4">
    <location>
        <begin position="352"/>
        <end position="430"/>
    </location>
</feature>
<reference evidence="5 6" key="1">
    <citation type="journal article" date="2024" name="Science">
        <title>Giant polyketide synthase enzymes in the biosynthesis of giant marine polyether toxins.</title>
        <authorList>
            <person name="Fallon T.R."/>
            <person name="Shende V.V."/>
            <person name="Wierzbicki I.H."/>
            <person name="Pendleton A.L."/>
            <person name="Watervoot N.F."/>
            <person name="Auber R.P."/>
            <person name="Gonzalez D.J."/>
            <person name="Wisecaver J.H."/>
            <person name="Moore B.S."/>
        </authorList>
    </citation>
    <scope>NUCLEOTIDE SEQUENCE [LARGE SCALE GENOMIC DNA]</scope>
    <source>
        <strain evidence="5 6">12B1</strain>
    </source>
</reference>
<sequence>MDMSLDDIIAQKNAAVGRAPRQAASQRLARRPGPYLREDGSTRGHAAVPGSSVYVGNLSWDVSWQHLKDHFKVAGHVVHADVMTEASTGRSKGCGIVTFGSAHEAANAIALLHDSQLNGRSILVREDREAGNDHSGGAGVSTSVYVGNLAWDVSWQDLKDHFKAAGHVVHADVMTEASTGRSKGCGIVTFGSAHEAAHAIALLHDSELNGRSILVREDREAGGGGGAAGAEALRGGWGRSDGAAVPTSVYVGNLAWDVSWQHLKDHFKVAGHVVHADVMTEASTGRSKGCGIVTFGSAHEAAHAIALLHDSQLNGRSILVREDREAGGGGGAAGAEALRGGWGRSDGAAVPTSVYVGNLSYDVSWQHLKDHFKAAGHVVHADVMTEASTGRSKGCGIVTFGSAREAAHAINTLNETVINGRAIFVREDRDSSKAPAVAIPAYYQQRASHLPATVGGRAGSASAGCKVHVGNLAWETTWQDLKHLLKAAGHVVRADVAQGSDGRSKGFGTATFTSPSEAAKAIQMFHETEYKGRLLSVTPDAS</sequence>
<evidence type="ECO:0000259" key="4">
    <source>
        <dbReference type="PROSITE" id="PS50102"/>
    </source>
</evidence>
<dbReference type="PANTHER" id="PTHR48025:SF26">
    <property type="entry name" value="HETEROGENEOUS NUCLEAR RIBONUCLEOPROTEIN M-RELATED"/>
    <property type="match status" value="1"/>
</dbReference>
<dbReference type="Gene3D" id="3.30.70.330">
    <property type="match status" value="5"/>
</dbReference>
<dbReference type="PANTHER" id="PTHR48025">
    <property type="entry name" value="OS02G0815200 PROTEIN"/>
    <property type="match status" value="1"/>
</dbReference>
<feature type="domain" description="RRM" evidence="4">
    <location>
        <begin position="51"/>
        <end position="129"/>
    </location>
</feature>
<dbReference type="SMART" id="SM00361">
    <property type="entry name" value="RRM_1"/>
    <property type="match status" value="4"/>
</dbReference>
<dbReference type="GO" id="GO:0005634">
    <property type="term" value="C:nucleus"/>
    <property type="evidence" value="ECO:0007669"/>
    <property type="project" value="TreeGrafter"/>
</dbReference>
<dbReference type="InterPro" id="IPR012677">
    <property type="entry name" value="Nucleotide-bd_a/b_plait_sf"/>
</dbReference>
<name>A0AB34JNY2_PRYPA</name>
<protein>
    <recommendedName>
        <fullName evidence="4">RRM domain-containing protein</fullName>
    </recommendedName>
</protein>
<evidence type="ECO:0000313" key="5">
    <source>
        <dbReference type="EMBL" id="KAL1523754.1"/>
    </source>
</evidence>
<proteinExistence type="predicted"/>
<evidence type="ECO:0000256" key="2">
    <source>
        <dbReference type="PROSITE-ProRule" id="PRU00176"/>
    </source>
</evidence>
<keyword evidence="1 2" id="KW-0694">RNA-binding</keyword>